<dbReference type="RefSeq" id="WP_369223030.1">
    <property type="nucleotide sequence ID" value="NZ_CP163441.1"/>
</dbReference>
<feature type="compositionally biased region" description="Low complexity" evidence="1">
    <location>
        <begin position="33"/>
        <end position="59"/>
    </location>
</feature>
<keyword evidence="2" id="KW-0732">Signal</keyword>
<evidence type="ECO:0008006" key="4">
    <source>
        <dbReference type="Google" id="ProtNLM"/>
    </source>
</evidence>
<reference evidence="3" key="1">
    <citation type="submission" date="2024-07" db="EMBL/GenBank/DDBJ databases">
        <authorList>
            <person name="Yu S.T."/>
        </authorList>
    </citation>
    <scope>NUCLEOTIDE SEQUENCE</scope>
    <source>
        <strain evidence="3">R39</strain>
    </source>
</reference>
<gene>
    <name evidence="3" type="ORF">AB5J52_18095</name>
</gene>
<sequence>MRRTTFHRASLATASLLLLAGCGSQSGGGDEGSGAVSPTPASPSASASAPSTGGSSAGCTPVTSELAAADSGRTFCLAQGGTLRITLDGTERRPWRKIAAAGDTAALKEINYGFMLRGGDAGSAYRAVAAGTVTLSSTRPLCAEPTAPGQASCKGLQEWHVTVRVN</sequence>
<evidence type="ECO:0000256" key="1">
    <source>
        <dbReference type="SAM" id="MobiDB-lite"/>
    </source>
</evidence>
<name>A0AB39QKN6_9ACTN</name>
<dbReference type="PROSITE" id="PS51257">
    <property type="entry name" value="PROKAR_LIPOPROTEIN"/>
    <property type="match status" value="1"/>
</dbReference>
<feature type="signal peptide" evidence="2">
    <location>
        <begin position="1"/>
        <end position="26"/>
    </location>
</feature>
<dbReference type="EMBL" id="CP163441">
    <property type="protein sequence ID" value="XDQ44023.1"/>
    <property type="molecule type" value="Genomic_DNA"/>
</dbReference>
<organism evidence="3">
    <name type="scientific">Streptomyces sp. R39</name>
    <dbReference type="NCBI Taxonomy" id="3238631"/>
    <lineage>
        <taxon>Bacteria</taxon>
        <taxon>Bacillati</taxon>
        <taxon>Actinomycetota</taxon>
        <taxon>Actinomycetes</taxon>
        <taxon>Kitasatosporales</taxon>
        <taxon>Streptomycetaceae</taxon>
        <taxon>Streptomyces</taxon>
    </lineage>
</organism>
<accession>A0AB39QKN6</accession>
<proteinExistence type="predicted"/>
<dbReference type="AlphaFoldDB" id="A0AB39QKN6"/>
<feature type="region of interest" description="Disordered" evidence="1">
    <location>
        <begin position="28"/>
        <end position="59"/>
    </location>
</feature>
<feature type="chain" id="PRO_5044203024" description="Proteinase inhibitor I42 chagasin domain-containing protein" evidence="2">
    <location>
        <begin position="27"/>
        <end position="166"/>
    </location>
</feature>
<evidence type="ECO:0000313" key="3">
    <source>
        <dbReference type="EMBL" id="XDQ44023.1"/>
    </source>
</evidence>
<protein>
    <recommendedName>
        <fullName evidence="4">Proteinase inhibitor I42 chagasin domain-containing protein</fullName>
    </recommendedName>
</protein>
<evidence type="ECO:0000256" key="2">
    <source>
        <dbReference type="SAM" id="SignalP"/>
    </source>
</evidence>